<organism evidence="1">
    <name type="scientific">Siphoviridae sp. ctBLh2</name>
    <dbReference type="NCBI Taxonomy" id="2827803"/>
    <lineage>
        <taxon>Viruses</taxon>
        <taxon>Duplodnaviria</taxon>
        <taxon>Heunggongvirae</taxon>
        <taxon>Uroviricota</taxon>
        <taxon>Caudoviricetes</taxon>
    </lineage>
</organism>
<proteinExistence type="predicted"/>
<accession>A0A8S5S3R5</accession>
<evidence type="ECO:0000313" key="1">
    <source>
        <dbReference type="EMBL" id="DAF45577.1"/>
    </source>
</evidence>
<protein>
    <submittedName>
        <fullName evidence="1">Uncharacterized protein</fullName>
    </submittedName>
</protein>
<dbReference type="EMBL" id="BK032514">
    <property type="protein sequence ID" value="DAF45577.1"/>
    <property type="molecule type" value="Genomic_DNA"/>
</dbReference>
<sequence length="47" mass="4895">MPERFRTGPTKNPGGRSLRGFSCCAVLSVAPSCPLRQCPPPGLSPPA</sequence>
<name>A0A8S5S3R5_9CAUD</name>
<reference evidence="1" key="1">
    <citation type="journal article" date="2021" name="Proc. Natl. Acad. Sci. U.S.A.">
        <title>A Catalog of Tens of Thousands of Viruses from Human Metagenomes Reveals Hidden Associations with Chronic Diseases.</title>
        <authorList>
            <person name="Tisza M.J."/>
            <person name="Buck C.B."/>
        </authorList>
    </citation>
    <scope>NUCLEOTIDE SEQUENCE</scope>
    <source>
        <strain evidence="1">CtBLh2</strain>
    </source>
</reference>